<dbReference type="Pfam" id="PF10551">
    <property type="entry name" value="MULE"/>
    <property type="match status" value="1"/>
</dbReference>
<dbReference type="InterPro" id="IPR002156">
    <property type="entry name" value="RNaseH_domain"/>
</dbReference>
<feature type="domain" description="RNase H type-1" evidence="3">
    <location>
        <begin position="12"/>
        <end position="59"/>
    </location>
</feature>
<dbReference type="EMBL" id="JACGWN010000010">
    <property type="protein sequence ID" value="KAL0427717.1"/>
    <property type="molecule type" value="Genomic_DNA"/>
</dbReference>
<dbReference type="GO" id="GO:0004523">
    <property type="term" value="F:RNA-DNA hybrid ribonuclease activity"/>
    <property type="evidence" value="ECO:0007669"/>
    <property type="project" value="InterPro"/>
</dbReference>
<dbReference type="InterPro" id="IPR018289">
    <property type="entry name" value="MULE_transposase_dom"/>
</dbReference>
<evidence type="ECO:0000259" key="2">
    <source>
        <dbReference type="Pfam" id="PF10551"/>
    </source>
</evidence>
<dbReference type="Pfam" id="PF13456">
    <property type="entry name" value="RVT_3"/>
    <property type="match status" value="1"/>
</dbReference>
<reference evidence="4" key="2">
    <citation type="journal article" date="2024" name="Plant">
        <title>Genomic evolution and insights into agronomic trait innovations of Sesamum species.</title>
        <authorList>
            <person name="Miao H."/>
            <person name="Wang L."/>
            <person name="Qu L."/>
            <person name="Liu H."/>
            <person name="Sun Y."/>
            <person name="Le M."/>
            <person name="Wang Q."/>
            <person name="Wei S."/>
            <person name="Zheng Y."/>
            <person name="Lin W."/>
            <person name="Duan Y."/>
            <person name="Cao H."/>
            <person name="Xiong S."/>
            <person name="Wang X."/>
            <person name="Wei L."/>
            <person name="Li C."/>
            <person name="Ma Q."/>
            <person name="Ju M."/>
            <person name="Zhao R."/>
            <person name="Li G."/>
            <person name="Mu C."/>
            <person name="Tian Q."/>
            <person name="Mei H."/>
            <person name="Zhang T."/>
            <person name="Gao T."/>
            <person name="Zhang H."/>
        </authorList>
    </citation>
    <scope>NUCLEOTIDE SEQUENCE</scope>
    <source>
        <strain evidence="4">KEN1</strain>
    </source>
</reference>
<protein>
    <recommendedName>
        <fullName evidence="5">MULE transposase domain-containing protein</fullName>
    </recommendedName>
</protein>
<name>A0AAW2VER6_9LAMI</name>
<evidence type="ECO:0000259" key="3">
    <source>
        <dbReference type="Pfam" id="PF13456"/>
    </source>
</evidence>
<evidence type="ECO:0000313" key="4">
    <source>
        <dbReference type="EMBL" id="KAL0427717.1"/>
    </source>
</evidence>
<gene>
    <name evidence="4" type="ORF">Slati_2946500</name>
</gene>
<dbReference type="PANTHER" id="PTHR31973">
    <property type="entry name" value="POLYPROTEIN, PUTATIVE-RELATED"/>
    <property type="match status" value="1"/>
</dbReference>
<dbReference type="AlphaFoldDB" id="A0AAW2VER6"/>
<organism evidence="4">
    <name type="scientific">Sesamum latifolium</name>
    <dbReference type="NCBI Taxonomy" id="2727402"/>
    <lineage>
        <taxon>Eukaryota</taxon>
        <taxon>Viridiplantae</taxon>
        <taxon>Streptophyta</taxon>
        <taxon>Embryophyta</taxon>
        <taxon>Tracheophyta</taxon>
        <taxon>Spermatophyta</taxon>
        <taxon>Magnoliopsida</taxon>
        <taxon>eudicotyledons</taxon>
        <taxon>Gunneridae</taxon>
        <taxon>Pentapetalae</taxon>
        <taxon>asterids</taxon>
        <taxon>lamiids</taxon>
        <taxon>Lamiales</taxon>
        <taxon>Pedaliaceae</taxon>
        <taxon>Sesamum</taxon>
    </lineage>
</organism>
<evidence type="ECO:0000256" key="1">
    <source>
        <dbReference type="SAM" id="MobiDB-lite"/>
    </source>
</evidence>
<dbReference type="PANTHER" id="PTHR31973:SF187">
    <property type="entry name" value="MUTATOR TRANSPOSASE MUDRA PROTEIN"/>
    <property type="match status" value="1"/>
</dbReference>
<reference evidence="4" key="1">
    <citation type="submission" date="2020-06" db="EMBL/GenBank/DDBJ databases">
        <authorList>
            <person name="Li T."/>
            <person name="Hu X."/>
            <person name="Zhang T."/>
            <person name="Song X."/>
            <person name="Zhang H."/>
            <person name="Dai N."/>
            <person name="Sheng W."/>
            <person name="Hou X."/>
            <person name="Wei L."/>
        </authorList>
    </citation>
    <scope>NUCLEOTIDE SEQUENCE</scope>
    <source>
        <strain evidence="4">KEN1</strain>
        <tissue evidence="4">Leaf</tissue>
    </source>
</reference>
<feature type="domain" description="MULE transposase" evidence="2">
    <location>
        <begin position="312"/>
        <end position="387"/>
    </location>
</feature>
<proteinExistence type="predicted"/>
<feature type="region of interest" description="Disordered" evidence="1">
    <location>
        <begin position="496"/>
        <end position="539"/>
    </location>
</feature>
<comment type="caution">
    <text evidence="4">The sequence shown here is derived from an EMBL/GenBank/DDBJ whole genome shotgun (WGS) entry which is preliminary data.</text>
</comment>
<dbReference type="GO" id="GO:0003676">
    <property type="term" value="F:nucleic acid binding"/>
    <property type="evidence" value="ECO:0007669"/>
    <property type="project" value="InterPro"/>
</dbReference>
<evidence type="ECO:0008006" key="5">
    <source>
        <dbReference type="Google" id="ProtNLM"/>
    </source>
</evidence>
<sequence length="573" mass="64819">MRRFCFKNDDKLRSHERDLSPVGPVISDILNASSVFFSCLFTFVKRLGNSVAHTLAKSASECLVEVSVLPRTALNIVTHKKDSLKEKKKEILPMVDGVRMCHFENIFWKFNNQGNVIEKEIEEGIRFSEDEIMNEGDGVTQQGDEGEGVTQQGEGFEGVTQQGECETEHGVVRVEDIGRGWGFDAFGEDEEIGLEHLSFVMNKGKRKISELNYNDSSDSDYQQPDNIDESSEEFDMLGDNEVISQEDVPMARKMKKNVPSNVVANENWYSEVDGESDLESLDDEIPYHSFYNDETKITDMNLVVGMKFASAQGQLLVAVGRDGNDNMIPIALVVVQVENRDNWPWFISELLEDIGGLGTDRWSFISDRQKGLVEALRELAPESEHRAYMKKIAEIDPKKTADQETAAEWLNARDKPIITMLERIRTKLMTRLQYKRLAIADMRHHIEDYVDSCYKKPAYLKVYENMIHGIPGQEEYIQTGSEPLNAPKFKKKESNVAKTVGGSHQSHVVEPTAGDPSKNHTTTEGGREYQSPRNDTLLGIPLHTTTGGVARQRKPTIEQVLQNIKAKKRAWRP</sequence>
<accession>A0AAW2VER6</accession>